<dbReference type="InterPro" id="IPR023753">
    <property type="entry name" value="FAD/NAD-binding_dom"/>
</dbReference>
<dbReference type="Pfam" id="PF07992">
    <property type="entry name" value="Pyr_redox_2"/>
    <property type="match status" value="1"/>
</dbReference>
<dbReference type="Gene3D" id="3.50.50.60">
    <property type="entry name" value="FAD/NAD(P)-binding domain"/>
    <property type="match status" value="1"/>
</dbReference>
<dbReference type="FunFam" id="3.50.50.60:FF:000355">
    <property type="entry name" value="Sarcosine oxidase, alpha subunit"/>
    <property type="match status" value="1"/>
</dbReference>
<dbReference type="EC" id="1.5.3.1" evidence="3"/>
<feature type="domain" description="FAD/NAD(P)-binding" evidence="2">
    <location>
        <begin position="168"/>
        <end position="422"/>
    </location>
</feature>
<sequence length="488" mass="52391">MNSHTRLPAPMGLLIDRERPLRFQFDGQACQGFAGDTIASALLGNGRWLLSRSFKYHRPRGPLSMAGQDANTLVQLPDEPNVLADLEAACEGQVVTGQNFNGSLEHDRDACLGKFSRFMPVGFYYRSFYKPKGMWKVWEPLIRKKAGLGVLDLGFKSQYYDKAYLFVDVAVIGGGPAGLRAALDAANAGAKVLLIEQQPVLGGSLTYARFDIAGTRAASLRQELLAAIEVHPNIQVLLDATCNGWFTDNYLPVIQHTRLYKVRASRCLVAAGSFDQPVVFRNNDLPGVMLTSAAQRLMKLYAVKPGQRAVILTGHDDGYLAALDLQEQGVAVAAVVDMRAAPADAALAAELKRRDIPVYLGSTVYEALHEAGMRHVNGVDIRPITGQGKVGPHGLRLACDLLCMSAGYMPVYQLLCQAGGKLAYDVNRDEFTISDLPAGLGIAGSVNGRHALTNVLADATRGAADAVAALGLQAPPQSVFSVALSSRG</sequence>
<dbReference type="GO" id="GO:0008115">
    <property type="term" value="F:sarcosine oxidase activity"/>
    <property type="evidence" value="ECO:0007669"/>
    <property type="project" value="UniProtKB-EC"/>
</dbReference>
<evidence type="ECO:0000313" key="3">
    <source>
        <dbReference type="EMBL" id="AMK07370.1"/>
    </source>
</evidence>
<dbReference type="Gene3D" id="3.10.20.440">
    <property type="entry name" value="2Fe-2S iron-sulphur cluster binding domain, sarcosine oxidase, alpha subunit, N-terminal domain"/>
    <property type="match status" value="1"/>
</dbReference>
<proteinExistence type="predicted"/>
<dbReference type="EMBL" id="KU505133">
    <property type="protein sequence ID" value="AMK07370.1"/>
    <property type="molecule type" value="Genomic_DNA"/>
</dbReference>
<dbReference type="PRINTS" id="PR00368">
    <property type="entry name" value="FADPNR"/>
</dbReference>
<gene>
    <name evidence="3" type="primary">scoA</name>
</gene>
<dbReference type="InterPro" id="IPR036188">
    <property type="entry name" value="FAD/NAD-bd_sf"/>
</dbReference>
<accession>A0A140D696</accession>
<dbReference type="PRINTS" id="PR00469">
    <property type="entry name" value="PNDRDTASEII"/>
</dbReference>
<organism evidence="3">
    <name type="scientific">gamma proteobacterium 10BT</name>
    <dbReference type="NCBI Taxonomy" id="1778877"/>
    <lineage>
        <taxon>Bacteria</taxon>
        <taxon>Pseudomonadati</taxon>
        <taxon>Pseudomonadota</taxon>
        <taxon>Gammaproteobacteria</taxon>
    </lineage>
</organism>
<reference evidence="3" key="1">
    <citation type="journal article" date="2016" name="BMC Genomics">
        <title>A multi-substrate approach for functional metagenomics-based screening for (hemi)cellulases in two wheat straw-degrading microbial consortia unveils novel thermoalkaliphilic enzymes.</title>
        <authorList>
            <person name="Maruthamuthu M."/>
            <person name="Jimenez D.J."/>
            <person name="Stevens P."/>
            <person name="van Elsas J.D."/>
        </authorList>
    </citation>
    <scope>NUCLEOTIDE SEQUENCE</scope>
    <source>
        <strain evidence="3">10BTContig1</strain>
    </source>
</reference>
<dbReference type="SUPFAM" id="SSF51905">
    <property type="entry name" value="FAD/NAD(P)-binding domain"/>
    <property type="match status" value="1"/>
</dbReference>
<dbReference type="InterPro" id="IPR051691">
    <property type="entry name" value="Metab_Enz_Cyan_OpOx_G3PDH"/>
</dbReference>
<name>A0A140D696_9GAMM</name>
<dbReference type="PANTHER" id="PTHR42949:SF3">
    <property type="entry name" value="ANAEROBIC GLYCEROL-3-PHOSPHATE DEHYDROGENASE SUBUNIT B"/>
    <property type="match status" value="1"/>
</dbReference>
<evidence type="ECO:0000259" key="2">
    <source>
        <dbReference type="Pfam" id="PF07992"/>
    </source>
</evidence>
<dbReference type="Pfam" id="PF13510">
    <property type="entry name" value="Fer2_4"/>
    <property type="match status" value="1"/>
</dbReference>
<evidence type="ECO:0000256" key="1">
    <source>
        <dbReference type="ARBA" id="ARBA00023002"/>
    </source>
</evidence>
<keyword evidence="1 3" id="KW-0560">Oxidoreductase</keyword>
<dbReference type="InterPro" id="IPR042204">
    <property type="entry name" value="2Fe-2S-bd_N"/>
</dbReference>
<dbReference type="AlphaFoldDB" id="A0A140D696"/>
<dbReference type="PANTHER" id="PTHR42949">
    <property type="entry name" value="ANAEROBIC GLYCEROL-3-PHOSPHATE DEHYDROGENASE SUBUNIT B"/>
    <property type="match status" value="1"/>
</dbReference>
<protein>
    <submittedName>
        <fullName evidence="3">Sarcosine oxidase alpha subunit</fullName>
        <ecNumber evidence="3">1.5.3.1</ecNumber>
    </submittedName>
</protein>